<dbReference type="EMBL" id="JAHBMH010000024">
    <property type="protein sequence ID" value="KAK1938496.1"/>
    <property type="molecule type" value="Genomic_DNA"/>
</dbReference>
<gene>
    <name evidence="2" type="ORF">X943_001767</name>
</gene>
<name>A0AAD9LJE6_BABDI</name>
<reference evidence="2" key="2">
    <citation type="submission" date="2021-05" db="EMBL/GenBank/DDBJ databases">
        <authorList>
            <person name="Pain A."/>
        </authorList>
    </citation>
    <scope>NUCLEOTIDE SEQUENCE</scope>
    <source>
        <strain evidence="2">1802A</strain>
    </source>
</reference>
<proteinExistence type="predicted"/>
<evidence type="ECO:0000313" key="3">
    <source>
        <dbReference type="Proteomes" id="UP001195914"/>
    </source>
</evidence>
<feature type="domain" description="RAP" evidence="1">
    <location>
        <begin position="853"/>
        <end position="896"/>
    </location>
</feature>
<sequence>MLAARALLQRRSALRHGLRDAGRTVATHTALSNATFGGNNGVVNDSKPQSDNAGLPRAADATVLMEPNTLCKQIVQAAKIGGISKKKWKAHLRRAIQLRKQLSLKHIAIIVHSCSNAKIDKTELIELLEGLAEEIITRLSRKAGRKNSENRGSDLYIIYSIMHGAVTAGYDNKEMLNVLTNEAIKSFRDMLKRSHSEPLMPYVFEDLAGIVHAITQLQVDIDKDDVEVISDLFSQIYARDKNGANTVTHRTFAIIFNALERLACHTTQLYQMGSEYIREHVTTMHNIKDMAMIYSSLVRLDISLHGKRGQMARAPLVPHATTEAANGGTDAQTTAASVETEQNVSIHAPGRRTVSLNDVSAITTMLLDRLLEPGILTEPVDAQSLANIALYAAPYVEMGEEQLKKRYSTFMERAVAQVMQTTDVDYRSLVYLMKQAIHIGRMDDVILMLTARNVNNVGMLAGPLEFAQHITNIKSIANKLQHTTLAPMLLTSAINNMMHFDARLAMPPLTVKPRPERKRTLSDLINAAAKKDRETDVICLHNELHAFFKGGNGFHCCSKTLAAISEFNTHKAAVDLAQRVVGILERICATENLNMDLESIAAVSMALYRFRMKKEHLLGIMADKVTQQLSMAPHPHVVVQILLAYAKCGLPGNRDLDRGLIVSTGVKRVSRSRQWRHSQLHHQKMFVKALHAITAQDAITKMNPQATVNCIFSAVLTGMGERNTSALYKLLDRLVDIYPHANNCVEMEKQLQTSLLVLTYVFAKRNCLIRRKIKRLQRATYNVKSGKRDRLTVRFGTFNPIKTQSTFSGLHRDVWSAVKKQCAGAIVRSEVLYKNGLYYTDILVQKGVNKTYIEVDGPTHFFYGTQQRVPTSKLKHAIVKSHARKVVHMPYYGWQKNLALIKI</sequence>
<dbReference type="Proteomes" id="UP001195914">
    <property type="component" value="Unassembled WGS sequence"/>
</dbReference>
<dbReference type="AlphaFoldDB" id="A0AAD9LJE6"/>
<keyword evidence="3" id="KW-1185">Reference proteome</keyword>
<dbReference type="Pfam" id="PF08373">
    <property type="entry name" value="RAP"/>
    <property type="match status" value="1"/>
</dbReference>
<evidence type="ECO:0000259" key="1">
    <source>
        <dbReference type="Pfam" id="PF08373"/>
    </source>
</evidence>
<protein>
    <recommendedName>
        <fullName evidence="1">RAP domain-containing protein</fullName>
    </recommendedName>
</protein>
<comment type="caution">
    <text evidence="2">The sequence shown here is derived from an EMBL/GenBank/DDBJ whole genome shotgun (WGS) entry which is preliminary data.</text>
</comment>
<organism evidence="2 3">
    <name type="scientific">Babesia divergens</name>
    <dbReference type="NCBI Taxonomy" id="32595"/>
    <lineage>
        <taxon>Eukaryota</taxon>
        <taxon>Sar</taxon>
        <taxon>Alveolata</taxon>
        <taxon>Apicomplexa</taxon>
        <taxon>Aconoidasida</taxon>
        <taxon>Piroplasmida</taxon>
        <taxon>Babesiidae</taxon>
        <taxon>Babesia</taxon>
    </lineage>
</organism>
<evidence type="ECO:0000313" key="2">
    <source>
        <dbReference type="EMBL" id="KAK1938496.1"/>
    </source>
</evidence>
<dbReference type="InterPro" id="IPR013584">
    <property type="entry name" value="RAP"/>
</dbReference>
<reference evidence="2" key="1">
    <citation type="journal article" date="2014" name="Nucleic Acids Res.">
        <title>The evolutionary dynamics of variant antigen genes in Babesia reveal a history of genomic innovation underlying host-parasite interaction.</title>
        <authorList>
            <person name="Jackson A.P."/>
            <person name="Otto T.D."/>
            <person name="Darby A."/>
            <person name="Ramaprasad A."/>
            <person name="Xia D."/>
            <person name="Echaide I.E."/>
            <person name="Farber M."/>
            <person name="Gahlot S."/>
            <person name="Gamble J."/>
            <person name="Gupta D."/>
            <person name="Gupta Y."/>
            <person name="Jackson L."/>
            <person name="Malandrin L."/>
            <person name="Malas T.B."/>
            <person name="Moussa E."/>
            <person name="Nair M."/>
            <person name="Reid A.J."/>
            <person name="Sanders M."/>
            <person name="Sharma J."/>
            <person name="Tracey A."/>
            <person name="Quail M.A."/>
            <person name="Weir W."/>
            <person name="Wastling J.M."/>
            <person name="Hall N."/>
            <person name="Willadsen P."/>
            <person name="Lingelbach K."/>
            <person name="Shiels B."/>
            <person name="Tait A."/>
            <person name="Berriman M."/>
            <person name="Allred D.R."/>
            <person name="Pain A."/>
        </authorList>
    </citation>
    <scope>NUCLEOTIDE SEQUENCE</scope>
    <source>
        <strain evidence="2">1802A</strain>
    </source>
</reference>
<accession>A0AAD9LJE6</accession>